<keyword evidence="2" id="KW-1185">Reference proteome</keyword>
<proteinExistence type="predicted"/>
<comment type="caution">
    <text evidence="1">The sequence shown here is derived from an EMBL/GenBank/DDBJ whole genome shotgun (WGS) entry which is preliminary data.</text>
</comment>
<organism evidence="1 2">
    <name type="scientific">Solanum bulbocastanum</name>
    <name type="common">Wild potato</name>
    <dbReference type="NCBI Taxonomy" id="147425"/>
    <lineage>
        <taxon>Eukaryota</taxon>
        <taxon>Viridiplantae</taxon>
        <taxon>Streptophyta</taxon>
        <taxon>Embryophyta</taxon>
        <taxon>Tracheophyta</taxon>
        <taxon>Spermatophyta</taxon>
        <taxon>Magnoliopsida</taxon>
        <taxon>eudicotyledons</taxon>
        <taxon>Gunneridae</taxon>
        <taxon>Pentapetalae</taxon>
        <taxon>asterids</taxon>
        <taxon>lamiids</taxon>
        <taxon>Solanales</taxon>
        <taxon>Solanaceae</taxon>
        <taxon>Solanoideae</taxon>
        <taxon>Solaneae</taxon>
        <taxon>Solanum</taxon>
    </lineage>
</organism>
<evidence type="ECO:0000313" key="2">
    <source>
        <dbReference type="Proteomes" id="UP001371456"/>
    </source>
</evidence>
<dbReference type="AlphaFoldDB" id="A0AAN8Y772"/>
<sequence>MGRHVDKSLVRKLPGVDSTNSLLWENLKES</sequence>
<dbReference type="EMBL" id="JBANQN010000009">
    <property type="protein sequence ID" value="KAK6779263.1"/>
    <property type="molecule type" value="Genomic_DNA"/>
</dbReference>
<evidence type="ECO:0000313" key="1">
    <source>
        <dbReference type="EMBL" id="KAK6779263.1"/>
    </source>
</evidence>
<protein>
    <submittedName>
        <fullName evidence="1">Uncharacterized protein</fullName>
    </submittedName>
</protein>
<gene>
    <name evidence="1" type="ORF">RDI58_021447</name>
</gene>
<name>A0AAN8Y772_SOLBU</name>
<accession>A0AAN8Y772</accession>
<dbReference type="Proteomes" id="UP001371456">
    <property type="component" value="Unassembled WGS sequence"/>
</dbReference>
<reference evidence="1 2" key="1">
    <citation type="submission" date="2024-02" db="EMBL/GenBank/DDBJ databases">
        <title>de novo genome assembly of Solanum bulbocastanum strain 11H21.</title>
        <authorList>
            <person name="Hosaka A.J."/>
        </authorList>
    </citation>
    <scope>NUCLEOTIDE SEQUENCE [LARGE SCALE GENOMIC DNA]</scope>
    <source>
        <tissue evidence="1">Young leaves</tissue>
    </source>
</reference>